<dbReference type="OrthoDB" id="9795979at2"/>
<keyword evidence="19" id="KW-1185">Reference proteome</keyword>
<gene>
    <name evidence="18" type="ORF">E1832_08830</name>
</gene>
<dbReference type="EC" id="3.4.16.4" evidence="4"/>
<evidence type="ECO:0000256" key="16">
    <source>
        <dbReference type="SAM" id="SignalP"/>
    </source>
</evidence>
<dbReference type="SMART" id="SM00936">
    <property type="entry name" value="PBP5_C"/>
    <property type="match status" value="1"/>
</dbReference>
<comment type="similarity">
    <text evidence="3 15">Belongs to the peptidase S11 family.</text>
</comment>
<feature type="active site" description="Acyl-ester intermediate" evidence="13">
    <location>
        <position position="66"/>
    </location>
</feature>
<evidence type="ECO:0000256" key="3">
    <source>
        <dbReference type="ARBA" id="ARBA00007164"/>
    </source>
</evidence>
<dbReference type="InterPro" id="IPR015956">
    <property type="entry name" value="Peniciliin-bd_prot_C_sf"/>
</dbReference>
<dbReference type="InterPro" id="IPR037167">
    <property type="entry name" value="Peptidase_S11_C_sf"/>
</dbReference>
<dbReference type="PANTHER" id="PTHR21581:SF6">
    <property type="entry name" value="TRAFFICKING PROTEIN PARTICLE COMPLEX SUBUNIT 12"/>
    <property type="match status" value="1"/>
</dbReference>
<feature type="binding site" evidence="14">
    <location>
        <position position="233"/>
    </location>
    <ligand>
        <name>substrate</name>
    </ligand>
</feature>
<dbReference type="InterPro" id="IPR018044">
    <property type="entry name" value="Peptidase_S11"/>
</dbReference>
<protein>
    <recommendedName>
        <fullName evidence="4">serine-type D-Ala-D-Ala carboxypeptidase</fullName>
        <ecNumber evidence="4">3.4.16.4</ecNumber>
    </recommendedName>
</protein>
<evidence type="ECO:0000256" key="6">
    <source>
        <dbReference type="ARBA" id="ARBA00022670"/>
    </source>
</evidence>
<evidence type="ECO:0000256" key="10">
    <source>
        <dbReference type="ARBA" id="ARBA00022984"/>
    </source>
</evidence>
<keyword evidence="6" id="KW-0645">Protease</keyword>
<feature type="active site" description="Proton acceptor" evidence="13">
    <location>
        <position position="69"/>
    </location>
</feature>
<feature type="chain" id="PRO_5020546827" description="serine-type D-Ala-D-Ala carboxypeptidase" evidence="16">
    <location>
        <begin position="35"/>
        <end position="399"/>
    </location>
</feature>
<evidence type="ECO:0000256" key="9">
    <source>
        <dbReference type="ARBA" id="ARBA00022960"/>
    </source>
</evidence>
<keyword evidence="9" id="KW-0133">Cell shape</keyword>
<name>A0A4R5VD58_9RHOB</name>
<keyword evidence="7 16" id="KW-0732">Signal</keyword>
<evidence type="ECO:0000256" key="5">
    <source>
        <dbReference type="ARBA" id="ARBA00022645"/>
    </source>
</evidence>
<dbReference type="Pfam" id="PF00768">
    <property type="entry name" value="Peptidase_S11"/>
    <property type="match status" value="1"/>
</dbReference>
<dbReference type="RefSeq" id="WP_133359374.1">
    <property type="nucleotide sequence ID" value="NZ_SMUV01000061.1"/>
</dbReference>
<dbReference type="GO" id="GO:0006508">
    <property type="term" value="P:proteolysis"/>
    <property type="evidence" value="ECO:0007669"/>
    <property type="project" value="UniProtKB-KW"/>
</dbReference>
<feature type="active site" evidence="13">
    <location>
        <position position="126"/>
    </location>
</feature>
<feature type="signal peptide" evidence="16">
    <location>
        <begin position="1"/>
        <end position="34"/>
    </location>
</feature>
<sequence length="399" mass="43006">MPLPTDPRRPRRVAALCLTALALAATLWALPAAAFETRARAAYVIDQSTGTVLLSKNADQPLPPASMSKLMTLYVAFEALRDGRLTLDERLPVSEHAMSYGGSTMFLDTTDRIRVEDLLRGIIVLSGNDACAVIAEALSPDGSEAGFARYMTQRARQMGMTNSTFANANGWPAAGHRMSVHDLAILAQRIITDFPEYYPLFSETEFAFDGRAPSNTQNRNPLLHLGIGADGLKTGHTEEAGFGLVGSARQGDRRVIFVISGLGSKEARADEAEAVVNWSFRQFAEKTVLHAQTPVARAPVFMGREPAVDLVSAEDVTALLPALSADRIEAEVVYTGPVHAPIARGDQLGELVLKPEGLEEIRRPLVADRAVPVGGFFVRLQTAARALVTRFANGPEGTM</sequence>
<keyword evidence="5 18" id="KW-0121">Carboxypeptidase</keyword>
<dbReference type="Gene3D" id="3.40.710.10">
    <property type="entry name" value="DD-peptidase/beta-lactamase superfamily"/>
    <property type="match status" value="1"/>
</dbReference>
<evidence type="ECO:0000256" key="12">
    <source>
        <dbReference type="ARBA" id="ARBA00034000"/>
    </source>
</evidence>
<dbReference type="SUPFAM" id="SSF69189">
    <property type="entry name" value="Penicillin-binding protein associated domain"/>
    <property type="match status" value="1"/>
</dbReference>
<evidence type="ECO:0000256" key="1">
    <source>
        <dbReference type="ARBA" id="ARBA00003217"/>
    </source>
</evidence>
<dbReference type="InterPro" id="IPR001967">
    <property type="entry name" value="Peptidase_S11_N"/>
</dbReference>
<evidence type="ECO:0000256" key="2">
    <source>
        <dbReference type="ARBA" id="ARBA00004752"/>
    </source>
</evidence>
<dbReference type="SUPFAM" id="SSF56601">
    <property type="entry name" value="beta-lactamase/transpeptidase-like"/>
    <property type="match status" value="1"/>
</dbReference>
<proteinExistence type="inferred from homology"/>
<dbReference type="PRINTS" id="PR00725">
    <property type="entry name" value="DADACBPTASE1"/>
</dbReference>
<feature type="domain" description="Peptidase S11 D-Ala-D-Ala carboxypeptidase A C-terminal" evidence="17">
    <location>
        <begin position="283"/>
        <end position="373"/>
    </location>
</feature>
<dbReference type="Pfam" id="PF07943">
    <property type="entry name" value="PBP5_C"/>
    <property type="match status" value="1"/>
</dbReference>
<keyword evidence="10" id="KW-0573">Peptidoglycan synthesis</keyword>
<dbReference type="Gene3D" id="2.60.410.10">
    <property type="entry name" value="D-Ala-D-Ala carboxypeptidase, C-terminal domain"/>
    <property type="match status" value="1"/>
</dbReference>
<dbReference type="GO" id="GO:0009252">
    <property type="term" value="P:peptidoglycan biosynthetic process"/>
    <property type="evidence" value="ECO:0007669"/>
    <property type="project" value="UniProtKB-UniPathway"/>
</dbReference>
<comment type="catalytic activity">
    <reaction evidence="12">
        <text>Preferential cleavage: (Ac)2-L-Lys-D-Ala-|-D-Ala. Also transpeptidation of peptidyl-alanyl moieties that are N-acyl substituents of D-alanine.</text>
        <dbReference type="EC" id="3.4.16.4"/>
    </reaction>
</comment>
<evidence type="ECO:0000259" key="17">
    <source>
        <dbReference type="SMART" id="SM00936"/>
    </source>
</evidence>
<evidence type="ECO:0000256" key="14">
    <source>
        <dbReference type="PIRSR" id="PIRSR618044-2"/>
    </source>
</evidence>
<dbReference type="UniPathway" id="UPA00219"/>
<evidence type="ECO:0000256" key="15">
    <source>
        <dbReference type="RuleBase" id="RU004016"/>
    </source>
</evidence>
<organism evidence="18 19">
    <name type="scientific">Antarcticimicrobium luteum</name>
    <dbReference type="NCBI Taxonomy" id="2547397"/>
    <lineage>
        <taxon>Bacteria</taxon>
        <taxon>Pseudomonadati</taxon>
        <taxon>Pseudomonadota</taxon>
        <taxon>Alphaproteobacteria</taxon>
        <taxon>Rhodobacterales</taxon>
        <taxon>Paracoccaceae</taxon>
        <taxon>Antarcticimicrobium</taxon>
    </lineage>
</organism>
<dbReference type="GO" id="GO:0008360">
    <property type="term" value="P:regulation of cell shape"/>
    <property type="evidence" value="ECO:0007669"/>
    <property type="project" value="UniProtKB-KW"/>
</dbReference>
<dbReference type="EMBL" id="SMUV01000061">
    <property type="protein sequence ID" value="TDK49685.1"/>
    <property type="molecule type" value="Genomic_DNA"/>
</dbReference>
<evidence type="ECO:0000256" key="4">
    <source>
        <dbReference type="ARBA" id="ARBA00012448"/>
    </source>
</evidence>
<evidence type="ECO:0000256" key="13">
    <source>
        <dbReference type="PIRSR" id="PIRSR618044-1"/>
    </source>
</evidence>
<comment type="function">
    <text evidence="1">Removes C-terminal D-alanyl residues from sugar-peptide cell wall precursors.</text>
</comment>
<accession>A0A4R5VD58</accession>
<evidence type="ECO:0000313" key="19">
    <source>
        <dbReference type="Proteomes" id="UP000295301"/>
    </source>
</evidence>
<evidence type="ECO:0000313" key="18">
    <source>
        <dbReference type="EMBL" id="TDK49685.1"/>
    </source>
</evidence>
<dbReference type="GO" id="GO:0009002">
    <property type="term" value="F:serine-type D-Ala-D-Ala carboxypeptidase activity"/>
    <property type="evidence" value="ECO:0007669"/>
    <property type="project" value="UniProtKB-EC"/>
</dbReference>
<dbReference type="AlphaFoldDB" id="A0A4R5VD58"/>
<evidence type="ECO:0000256" key="8">
    <source>
        <dbReference type="ARBA" id="ARBA00022801"/>
    </source>
</evidence>
<keyword evidence="8" id="KW-0378">Hydrolase</keyword>
<dbReference type="GO" id="GO:0071555">
    <property type="term" value="P:cell wall organization"/>
    <property type="evidence" value="ECO:0007669"/>
    <property type="project" value="UniProtKB-KW"/>
</dbReference>
<keyword evidence="11" id="KW-0961">Cell wall biogenesis/degradation</keyword>
<dbReference type="InterPro" id="IPR012907">
    <property type="entry name" value="Peptidase_S11_C"/>
</dbReference>
<comment type="caution">
    <text evidence="18">The sequence shown here is derived from an EMBL/GenBank/DDBJ whole genome shotgun (WGS) entry which is preliminary data.</text>
</comment>
<reference evidence="18 19" key="1">
    <citation type="submission" date="2019-03" db="EMBL/GenBank/DDBJ databases">
        <title>Ruegeria lutea sp. nov., a novel strain, isolated from marine sediment, the Masan Bay, South Korea.</title>
        <authorList>
            <person name="Kim J."/>
            <person name="Kim D.-Y."/>
            <person name="Lee S.-S."/>
        </authorList>
    </citation>
    <scope>NUCLEOTIDE SEQUENCE [LARGE SCALE GENOMIC DNA]</scope>
    <source>
        <strain evidence="18 19">318-1</strain>
    </source>
</reference>
<dbReference type="Proteomes" id="UP000295301">
    <property type="component" value="Unassembled WGS sequence"/>
</dbReference>
<comment type="pathway">
    <text evidence="2">Cell wall biogenesis; peptidoglycan biosynthesis.</text>
</comment>
<evidence type="ECO:0000256" key="11">
    <source>
        <dbReference type="ARBA" id="ARBA00023316"/>
    </source>
</evidence>
<dbReference type="PANTHER" id="PTHR21581">
    <property type="entry name" value="D-ALANYL-D-ALANINE CARBOXYPEPTIDASE"/>
    <property type="match status" value="1"/>
</dbReference>
<dbReference type="InterPro" id="IPR012338">
    <property type="entry name" value="Beta-lactam/transpept-like"/>
</dbReference>
<evidence type="ECO:0000256" key="7">
    <source>
        <dbReference type="ARBA" id="ARBA00022729"/>
    </source>
</evidence>